<feature type="domain" description="RNase H type-1" evidence="1">
    <location>
        <begin position="109"/>
        <end position="186"/>
    </location>
</feature>
<evidence type="ECO:0000313" key="2">
    <source>
        <dbReference type="Proteomes" id="UP000189701"/>
    </source>
</evidence>
<dbReference type="eggNOG" id="KOG1075">
    <property type="taxonomic scope" value="Eukaryota"/>
</dbReference>
<dbReference type="PANTHER" id="PTHR47723">
    <property type="entry name" value="OS05G0353850 PROTEIN"/>
    <property type="match status" value="1"/>
</dbReference>
<dbReference type="CDD" id="cd06222">
    <property type="entry name" value="RNase_H_like"/>
    <property type="match status" value="1"/>
</dbReference>
<dbReference type="Proteomes" id="UP000189701">
    <property type="component" value="Unplaced"/>
</dbReference>
<dbReference type="SUPFAM" id="SSF53098">
    <property type="entry name" value="Ribonuclease H-like"/>
    <property type="match status" value="1"/>
</dbReference>
<dbReference type="InterPro" id="IPR053151">
    <property type="entry name" value="RNase_H-like"/>
</dbReference>
<dbReference type="InterPro" id="IPR002156">
    <property type="entry name" value="RNaseH_domain"/>
</dbReference>
<dbReference type="InterPro" id="IPR044730">
    <property type="entry name" value="RNase_H-like_dom_plant"/>
</dbReference>
<name>A0A1U7VSA2_NICSY</name>
<organism evidence="2 3">
    <name type="scientific">Nicotiana sylvestris</name>
    <name type="common">Wood tobacco</name>
    <name type="synonym">South American tobacco</name>
    <dbReference type="NCBI Taxonomy" id="4096"/>
    <lineage>
        <taxon>Eukaryota</taxon>
        <taxon>Viridiplantae</taxon>
        <taxon>Streptophyta</taxon>
        <taxon>Embryophyta</taxon>
        <taxon>Tracheophyta</taxon>
        <taxon>Spermatophyta</taxon>
        <taxon>Magnoliopsida</taxon>
        <taxon>eudicotyledons</taxon>
        <taxon>Gunneridae</taxon>
        <taxon>Pentapetalae</taxon>
        <taxon>asterids</taxon>
        <taxon>lamiids</taxon>
        <taxon>Solanales</taxon>
        <taxon>Solanaceae</taxon>
        <taxon>Nicotianoideae</taxon>
        <taxon>Nicotianeae</taxon>
        <taxon>Nicotiana</taxon>
    </lineage>
</organism>
<accession>A0A1U7VSA2</accession>
<proteinExistence type="predicted"/>
<evidence type="ECO:0000259" key="1">
    <source>
        <dbReference type="Pfam" id="PF13456"/>
    </source>
</evidence>
<keyword evidence="2" id="KW-1185">Reference proteome</keyword>
<dbReference type="Gene3D" id="3.30.420.10">
    <property type="entry name" value="Ribonuclease H-like superfamily/Ribonuclease H"/>
    <property type="match status" value="1"/>
</dbReference>
<reference evidence="3" key="2">
    <citation type="submission" date="2025-08" db="UniProtKB">
        <authorList>
            <consortium name="RefSeq"/>
        </authorList>
    </citation>
    <scope>IDENTIFICATION</scope>
    <source>
        <tissue evidence="3">Leaf</tissue>
    </source>
</reference>
<dbReference type="RefSeq" id="XP_009770772.1">
    <property type="nucleotide sequence ID" value="XM_009772470.1"/>
</dbReference>
<gene>
    <name evidence="3" type="primary">LOC104221406</name>
</gene>
<dbReference type="InterPro" id="IPR036397">
    <property type="entry name" value="RNaseH_sf"/>
</dbReference>
<dbReference type="AlphaFoldDB" id="A0A1U7VSA2"/>
<sequence>MQPIIDLIAEYHLSSPDPVHLSKELGLLGRALELVPLKYLLERARYLSQETLLHVFLKNTVAKHLWTNFCVPAVAHVPKLKYTKVWWKLSLNGWINGIRMEHVDGSLLNIDGSCSINQSKYGIRGLFHNAKGNWIIGFAGISVPGTAIQTELQALPKGLTIAVQKNLKPLVIETDAQAIIDSLANYGAMHAKEPCLLFGSPPLFVTSIYQQDQQGLLRRRMIKTTSSLCNSNSLTTTVPSTYADSLDTSTFAIVNGSSTGVSSTISSIVNSMLLMHLLNYSIRA</sequence>
<dbReference type="InterPro" id="IPR012337">
    <property type="entry name" value="RNaseH-like_sf"/>
</dbReference>
<dbReference type="GO" id="GO:0004523">
    <property type="term" value="F:RNA-DNA hybrid ribonuclease activity"/>
    <property type="evidence" value="ECO:0007669"/>
    <property type="project" value="InterPro"/>
</dbReference>
<dbReference type="GO" id="GO:0003676">
    <property type="term" value="F:nucleic acid binding"/>
    <property type="evidence" value="ECO:0007669"/>
    <property type="project" value="InterPro"/>
</dbReference>
<evidence type="ECO:0000313" key="3">
    <source>
        <dbReference type="RefSeq" id="XP_009770772.1"/>
    </source>
</evidence>
<protein>
    <submittedName>
        <fullName evidence="3">Uncharacterized protein LOC104221406</fullName>
    </submittedName>
</protein>
<dbReference type="Pfam" id="PF13456">
    <property type="entry name" value="RVT_3"/>
    <property type="match status" value="1"/>
</dbReference>
<reference evidence="2" key="1">
    <citation type="journal article" date="2013" name="Genome Biol.">
        <title>Reference genomes and transcriptomes of Nicotiana sylvestris and Nicotiana tomentosiformis.</title>
        <authorList>
            <person name="Sierro N."/>
            <person name="Battey J.N."/>
            <person name="Ouadi S."/>
            <person name="Bovet L."/>
            <person name="Goepfert S."/>
            <person name="Bakaher N."/>
            <person name="Peitsch M.C."/>
            <person name="Ivanov N.V."/>
        </authorList>
    </citation>
    <scope>NUCLEOTIDE SEQUENCE [LARGE SCALE GENOMIC DNA]</scope>
</reference>
<dbReference type="PANTHER" id="PTHR47723:SF23">
    <property type="entry name" value="REVERSE TRANSCRIPTASE-LIKE PROTEIN"/>
    <property type="match status" value="1"/>
</dbReference>